<proteinExistence type="predicted"/>
<sequence length="299" mass="33351">MNKNLTRLLWRHYGKRLTAISAIALLAVLFLALSDTGSWSVKPGTNLFSNQITKWEVYSSGAGYGTLALYSNGLWFIYWLTGVLLMQSDLKDNFNQFLFTSGYRRSAIYWHKLLIGVGTLLALTVLTSLIHFGIYWLKLDSQVVINLAWPGLLTSWAMGLATSLGAFAITWFASLIIGQTGPLLVTAAGFTFSLIGVGGFISTQTLKYDLSMSVRNWLTIGVWTAGVVVLLLWGAWLYNRLPLENNGKYLMFPGLRVPVYVVFVTYMTFLFAGNGEYLIPTLSVAIISAAFGYCWLWWP</sequence>
<feature type="transmembrane region" description="Helical" evidence="1">
    <location>
        <begin position="113"/>
        <end position="136"/>
    </location>
</feature>
<feature type="transmembrane region" description="Helical" evidence="1">
    <location>
        <begin position="250"/>
        <end position="271"/>
    </location>
</feature>
<feature type="transmembrane region" description="Helical" evidence="1">
    <location>
        <begin position="156"/>
        <end position="176"/>
    </location>
</feature>
<organism evidence="2 3">
    <name type="scientific">Candidatus Levilactobacillus faecigallinarum</name>
    <dbReference type="NCBI Taxonomy" id="2838638"/>
    <lineage>
        <taxon>Bacteria</taxon>
        <taxon>Bacillati</taxon>
        <taxon>Bacillota</taxon>
        <taxon>Bacilli</taxon>
        <taxon>Lactobacillales</taxon>
        <taxon>Lactobacillaceae</taxon>
        <taxon>Levilactobacillus</taxon>
    </lineage>
</organism>
<feature type="transmembrane region" description="Helical" evidence="1">
    <location>
        <begin position="64"/>
        <end position="86"/>
    </location>
</feature>
<keyword evidence="1" id="KW-0472">Membrane</keyword>
<reference evidence="2" key="1">
    <citation type="journal article" date="2021" name="PeerJ">
        <title>Extensive microbial diversity within the chicken gut microbiome revealed by metagenomics and culture.</title>
        <authorList>
            <person name="Gilroy R."/>
            <person name="Ravi A."/>
            <person name="Getino M."/>
            <person name="Pursley I."/>
            <person name="Horton D.L."/>
            <person name="Alikhan N.F."/>
            <person name="Baker D."/>
            <person name="Gharbi K."/>
            <person name="Hall N."/>
            <person name="Watson M."/>
            <person name="Adriaenssens E.M."/>
            <person name="Foster-Nyarko E."/>
            <person name="Jarju S."/>
            <person name="Secka A."/>
            <person name="Antonio M."/>
            <person name="Oren A."/>
            <person name="Chaudhuri R.R."/>
            <person name="La Ragione R."/>
            <person name="Hildebrand F."/>
            <person name="Pallen M.J."/>
        </authorList>
    </citation>
    <scope>NUCLEOTIDE SEQUENCE</scope>
    <source>
        <strain evidence="2">CHK173-259</strain>
    </source>
</reference>
<name>A0A9D1U3X6_9LACO</name>
<gene>
    <name evidence="2" type="ORF">H9875_01570</name>
</gene>
<dbReference type="Proteomes" id="UP000886822">
    <property type="component" value="Unassembled WGS sequence"/>
</dbReference>
<comment type="caution">
    <text evidence="2">The sequence shown here is derived from an EMBL/GenBank/DDBJ whole genome shotgun (WGS) entry which is preliminary data.</text>
</comment>
<evidence type="ECO:0000256" key="1">
    <source>
        <dbReference type="SAM" id="Phobius"/>
    </source>
</evidence>
<feature type="transmembrane region" description="Helical" evidence="1">
    <location>
        <begin position="277"/>
        <end position="298"/>
    </location>
</feature>
<keyword evidence="1" id="KW-0812">Transmembrane</keyword>
<feature type="transmembrane region" description="Helical" evidence="1">
    <location>
        <begin position="183"/>
        <end position="205"/>
    </location>
</feature>
<evidence type="ECO:0000313" key="3">
    <source>
        <dbReference type="Proteomes" id="UP000886822"/>
    </source>
</evidence>
<evidence type="ECO:0000313" key="2">
    <source>
        <dbReference type="EMBL" id="HIW71293.1"/>
    </source>
</evidence>
<accession>A0A9D1U3X6</accession>
<feature type="transmembrane region" description="Helical" evidence="1">
    <location>
        <begin position="217"/>
        <end position="238"/>
    </location>
</feature>
<dbReference type="EMBL" id="DXGJ01000016">
    <property type="protein sequence ID" value="HIW71293.1"/>
    <property type="molecule type" value="Genomic_DNA"/>
</dbReference>
<protein>
    <submittedName>
        <fullName evidence="2">ABC transporter permease</fullName>
    </submittedName>
</protein>
<reference evidence="2" key="2">
    <citation type="submission" date="2021-04" db="EMBL/GenBank/DDBJ databases">
        <authorList>
            <person name="Gilroy R."/>
        </authorList>
    </citation>
    <scope>NUCLEOTIDE SEQUENCE</scope>
    <source>
        <strain evidence="2">CHK173-259</strain>
    </source>
</reference>
<keyword evidence="1" id="KW-1133">Transmembrane helix</keyword>
<dbReference type="AlphaFoldDB" id="A0A9D1U3X6"/>